<dbReference type="EMBL" id="JAZBJM010000001">
    <property type="protein sequence ID" value="MEM0516816.1"/>
    <property type="molecule type" value="Genomic_DNA"/>
</dbReference>
<dbReference type="Proteomes" id="UP001390963">
    <property type="component" value="Unassembled WGS sequence"/>
</dbReference>
<comment type="caution">
    <text evidence="1">The sequence shown here is derived from an EMBL/GenBank/DDBJ whole genome shotgun (WGS) entry which is preliminary data.</text>
</comment>
<evidence type="ECO:0000313" key="2">
    <source>
        <dbReference type="EMBL" id="MEM0573340.1"/>
    </source>
</evidence>
<proteinExistence type="predicted"/>
<reference evidence="1 4" key="1">
    <citation type="submission" date="2024-01" db="EMBL/GenBank/DDBJ databases">
        <title>Aequorivita flavus sp. nov., isolated from deep-sea sediment.</title>
        <authorList>
            <person name="Chen X."/>
        </authorList>
    </citation>
    <scope>NUCLEOTIDE SEQUENCE</scope>
    <source>
        <strain evidence="1">MCCC 1A16923</strain>
        <strain evidence="2 4">MCCC 1A16935</strain>
    </source>
</reference>
<protein>
    <submittedName>
        <fullName evidence="1">Uncharacterized protein</fullName>
    </submittedName>
</protein>
<dbReference type="Proteomes" id="UP001388259">
    <property type="component" value="Unassembled WGS sequence"/>
</dbReference>
<sequence>MKRCLTIIALLIVVIGYSQVGIGTVDPKSDLHIVKTADNDGGSIQIDGGIRLGGTESVQGSKGKVGQVLMSTGSTAEWVTIGKFDGYFSDCAVPNKVIYVNIDLPSGSNGNQVNVTSSQMTNALNSLPDGGIVVLRTNNITTYTDATTRLTIELPKAVNVLNKPFAIAFDGPNSTNNILNNNKSIEILVKTTDDPSYVYELSTVSSTRKFFIKSFPDNNNNDYKISEIENNSGRAQHILLFNSYTIKAINSNTWSFTTRDCYVQNPSN</sequence>
<dbReference type="RefSeq" id="WP_279447978.1">
    <property type="nucleotide sequence ID" value="NZ_JAZBJM010000001.1"/>
</dbReference>
<evidence type="ECO:0000313" key="1">
    <source>
        <dbReference type="EMBL" id="MEM0516816.1"/>
    </source>
</evidence>
<dbReference type="EMBL" id="JBANCF010000004">
    <property type="protein sequence ID" value="MEM0573340.1"/>
    <property type="molecule type" value="Genomic_DNA"/>
</dbReference>
<evidence type="ECO:0000313" key="4">
    <source>
        <dbReference type="Proteomes" id="UP001390963"/>
    </source>
</evidence>
<organism evidence="1 3">
    <name type="scientific">Aequorivita flava</name>
    <dbReference type="NCBI Taxonomy" id="3114371"/>
    <lineage>
        <taxon>Bacteria</taxon>
        <taxon>Pseudomonadati</taxon>
        <taxon>Bacteroidota</taxon>
        <taxon>Flavobacteriia</taxon>
        <taxon>Flavobacteriales</taxon>
        <taxon>Flavobacteriaceae</taxon>
        <taxon>Aequorivita</taxon>
    </lineage>
</organism>
<keyword evidence="4" id="KW-1185">Reference proteome</keyword>
<dbReference type="AlphaFoldDB" id="A0AB35YQ02"/>
<gene>
    <name evidence="2" type="ORF">VZD24_07425</name>
    <name evidence="1" type="ORF">VZD85_00505</name>
</gene>
<name>A0AB35YQ02_9FLAO</name>
<accession>A0AB35YQ02</accession>
<evidence type="ECO:0000313" key="3">
    <source>
        <dbReference type="Proteomes" id="UP001388259"/>
    </source>
</evidence>